<dbReference type="InterPro" id="IPR001841">
    <property type="entry name" value="Znf_RING"/>
</dbReference>
<keyword evidence="7 17" id="KW-0812">Transmembrane</keyword>
<keyword evidence="12" id="KW-0862">Zinc</keyword>
<feature type="transmembrane region" description="Helical" evidence="17">
    <location>
        <begin position="56"/>
        <end position="73"/>
    </location>
</feature>
<evidence type="ECO:0000256" key="15">
    <source>
        <dbReference type="PROSITE-ProRule" id="PRU00175"/>
    </source>
</evidence>
<evidence type="ECO:0000256" key="17">
    <source>
        <dbReference type="SAM" id="Phobius"/>
    </source>
</evidence>
<keyword evidence="8" id="KW-0479">Metal-binding</keyword>
<evidence type="ECO:0000256" key="6">
    <source>
        <dbReference type="ARBA" id="ARBA00022679"/>
    </source>
</evidence>
<feature type="compositionally biased region" description="Low complexity" evidence="16">
    <location>
        <begin position="576"/>
        <end position="591"/>
    </location>
</feature>
<feature type="transmembrane region" description="Helical" evidence="17">
    <location>
        <begin position="169"/>
        <end position="195"/>
    </location>
</feature>
<organism evidence="19">
    <name type="scientific">Fonticula alba</name>
    <name type="common">Slime mold</name>
    <dbReference type="NCBI Taxonomy" id="691883"/>
    <lineage>
        <taxon>Eukaryota</taxon>
        <taxon>Rotosphaerida</taxon>
        <taxon>Fonticulaceae</taxon>
        <taxon>Fonticula</taxon>
    </lineage>
</organism>
<evidence type="ECO:0000259" key="18">
    <source>
        <dbReference type="PROSITE" id="PS50089"/>
    </source>
</evidence>
<comment type="catalytic activity">
    <reaction evidence="1">
        <text>S-ubiquitinyl-[E2 ubiquitin-conjugating enzyme]-L-cysteine + [acceptor protein]-L-lysine = [E2 ubiquitin-conjugating enzyme]-L-cysteine + N(6)-ubiquitinyl-[acceptor protein]-L-lysine.</text>
        <dbReference type="EC" id="2.3.2.27"/>
    </reaction>
</comment>
<feature type="transmembrane region" description="Helical" evidence="17">
    <location>
        <begin position="88"/>
        <end position="110"/>
    </location>
</feature>
<evidence type="ECO:0000256" key="16">
    <source>
        <dbReference type="SAM" id="MobiDB-lite"/>
    </source>
</evidence>
<evidence type="ECO:0000256" key="11">
    <source>
        <dbReference type="ARBA" id="ARBA00022824"/>
    </source>
</evidence>
<dbReference type="PANTHER" id="PTHR22763">
    <property type="entry name" value="RING ZINC FINGER PROTEIN"/>
    <property type="match status" value="1"/>
</dbReference>
<evidence type="ECO:0000256" key="8">
    <source>
        <dbReference type="ARBA" id="ARBA00022723"/>
    </source>
</evidence>
<dbReference type="GO" id="GO:0043161">
    <property type="term" value="P:proteasome-mediated ubiquitin-dependent protein catabolic process"/>
    <property type="evidence" value="ECO:0007669"/>
    <property type="project" value="TreeGrafter"/>
</dbReference>
<protein>
    <recommendedName>
        <fullName evidence="5">RING-type E3 ubiquitin transferase</fullName>
        <ecNumber evidence="5">2.3.2.27</ecNumber>
    </recommendedName>
</protein>
<gene>
    <name evidence="19" type="ORF">H696_00824</name>
</gene>
<evidence type="ECO:0000256" key="4">
    <source>
        <dbReference type="ARBA" id="ARBA00010089"/>
    </source>
</evidence>
<evidence type="ECO:0000256" key="7">
    <source>
        <dbReference type="ARBA" id="ARBA00022692"/>
    </source>
</evidence>
<comment type="pathway">
    <text evidence="3">Protein modification; protein ubiquitination.</text>
</comment>
<dbReference type="EC" id="2.3.2.27" evidence="5"/>
<sequence length="598" mass="62794">MALVLMWALKKLCERIFFFGEFSFMDTGTLHEQLWLAVTETFFAMTMFRDEFDSRAVILFAGLLLVKWLHWALYDRVAHMSLSPHQGFAFHAQIVTLSLLLASIDIFSTWRAMSHVSRYGPSMLLFAVLFVSLLFGTVIKYIIGSTNLRQHTDSPLDLALDLTQDFFKLLLHGAFFLALLSYYGLPIHTLCDLFLTARSFTRRAMAMIMYIRAVRRLNRRFVNPTTEELQAGDPTCIICREDMDAAGSKKLPCGHIFHFSCLRPWLERQQKCPTCRVSVLSGAEEAAAQAAPAAPGAPGAAPVPRAQQPPAPAARAAPVAAAAPAVPVAPAAQAAPTVQTAPAAPTTADRPSTPATPGSSSPGLAGQFEPLDVQPTRLTPPVDVTSVRAVVPGADSDQSSLSGASLASPASSTAVQPPASRPGTGSAARRHNHPLLALLQAADSAASDSPISESATPESLASESATAEPDAPGSSVPPSGIAEAPAQAATVPPPVAEGGAPPGSTPIARPASAPAGGVATVAGTTIRLVPYSTDRYPSRQLNIVGSLQIPDDWLSVALQQGIMLRPLGPGQPSGPVPSSSSSDSLASQMAPTTGRASP</sequence>
<dbReference type="STRING" id="691883.A0A058ZID6"/>
<evidence type="ECO:0000313" key="20">
    <source>
        <dbReference type="Proteomes" id="UP000030693"/>
    </source>
</evidence>
<dbReference type="Pfam" id="PF25563">
    <property type="entry name" value="TPR_SYVN1_N"/>
    <property type="match status" value="1"/>
</dbReference>
<keyword evidence="10" id="KW-0833">Ubl conjugation pathway</keyword>
<dbReference type="PANTHER" id="PTHR22763:SF184">
    <property type="entry name" value="E3 UBIQUITIN-PROTEIN LIGASE SYNOVIOLIN"/>
    <property type="match status" value="1"/>
</dbReference>
<dbReference type="GO" id="GO:0061630">
    <property type="term" value="F:ubiquitin protein ligase activity"/>
    <property type="evidence" value="ECO:0007669"/>
    <property type="project" value="UniProtKB-EC"/>
</dbReference>
<dbReference type="OMA" id="CERIFFF"/>
<feature type="compositionally biased region" description="Low complexity" evidence="16">
    <location>
        <begin position="394"/>
        <end position="412"/>
    </location>
</feature>
<keyword evidence="9 15" id="KW-0863">Zinc-finger</keyword>
<dbReference type="Pfam" id="PF13639">
    <property type="entry name" value="zf-RING_2"/>
    <property type="match status" value="1"/>
</dbReference>
<feature type="compositionally biased region" description="Low complexity" evidence="16">
    <location>
        <begin position="290"/>
        <end position="306"/>
    </location>
</feature>
<feature type="region of interest" description="Disordered" evidence="16">
    <location>
        <begin position="290"/>
        <end position="316"/>
    </location>
</feature>
<dbReference type="EMBL" id="KB932201">
    <property type="protein sequence ID" value="KCV73282.1"/>
    <property type="molecule type" value="Genomic_DNA"/>
</dbReference>
<dbReference type="GeneID" id="20525549"/>
<evidence type="ECO:0000256" key="2">
    <source>
        <dbReference type="ARBA" id="ARBA00004477"/>
    </source>
</evidence>
<keyword evidence="11" id="KW-0256">Endoplasmic reticulum</keyword>
<feature type="compositionally biased region" description="Low complexity" evidence="16">
    <location>
        <begin position="334"/>
        <end position="363"/>
    </location>
</feature>
<dbReference type="SUPFAM" id="SSF57850">
    <property type="entry name" value="RING/U-box"/>
    <property type="match status" value="1"/>
</dbReference>
<dbReference type="InterPro" id="IPR050731">
    <property type="entry name" value="HRD1_E3_ubiq-ligases"/>
</dbReference>
<keyword evidence="20" id="KW-1185">Reference proteome</keyword>
<dbReference type="SMART" id="SM00184">
    <property type="entry name" value="RING"/>
    <property type="match status" value="1"/>
</dbReference>
<dbReference type="CDD" id="cd16479">
    <property type="entry name" value="RING-H2_synoviolin"/>
    <property type="match status" value="1"/>
</dbReference>
<accession>A0A058ZID6</accession>
<evidence type="ECO:0000256" key="10">
    <source>
        <dbReference type="ARBA" id="ARBA00022786"/>
    </source>
</evidence>
<comment type="similarity">
    <text evidence="4">Belongs to the HRD1 family.</text>
</comment>
<dbReference type="PROSITE" id="PS50089">
    <property type="entry name" value="ZF_RING_2"/>
    <property type="match status" value="1"/>
</dbReference>
<proteinExistence type="inferred from homology"/>
<evidence type="ECO:0000256" key="12">
    <source>
        <dbReference type="ARBA" id="ARBA00022833"/>
    </source>
</evidence>
<dbReference type="GO" id="GO:0008270">
    <property type="term" value="F:zinc ion binding"/>
    <property type="evidence" value="ECO:0007669"/>
    <property type="project" value="UniProtKB-KW"/>
</dbReference>
<evidence type="ECO:0000256" key="5">
    <source>
        <dbReference type="ARBA" id="ARBA00012483"/>
    </source>
</evidence>
<dbReference type="RefSeq" id="XP_009492983.1">
    <property type="nucleotide sequence ID" value="XM_009494708.1"/>
</dbReference>
<evidence type="ECO:0000313" key="19">
    <source>
        <dbReference type="EMBL" id="KCV73282.1"/>
    </source>
</evidence>
<evidence type="ECO:0000256" key="9">
    <source>
        <dbReference type="ARBA" id="ARBA00022771"/>
    </source>
</evidence>
<dbReference type="Proteomes" id="UP000030693">
    <property type="component" value="Unassembled WGS sequence"/>
</dbReference>
<dbReference type="InterPro" id="IPR058051">
    <property type="entry name" value="Znf_RING_synoviolin"/>
</dbReference>
<dbReference type="OrthoDB" id="7759664at2759"/>
<reference evidence="19" key="1">
    <citation type="submission" date="2013-04" db="EMBL/GenBank/DDBJ databases">
        <title>The Genome Sequence of Fonticula alba ATCC 38817.</title>
        <authorList>
            <consortium name="The Broad Institute Genomics Platform"/>
            <person name="Russ C."/>
            <person name="Cuomo C."/>
            <person name="Burger G."/>
            <person name="Gray M.W."/>
            <person name="Holland P.W.H."/>
            <person name="King N."/>
            <person name="Lang F.B.F."/>
            <person name="Roger A.J."/>
            <person name="Ruiz-Trillo I."/>
            <person name="Brown M."/>
            <person name="Walker B."/>
            <person name="Young S."/>
            <person name="Zeng Q."/>
            <person name="Gargeya S."/>
            <person name="Fitzgerald M."/>
            <person name="Haas B."/>
            <person name="Abouelleil A."/>
            <person name="Allen A.W."/>
            <person name="Alvarado L."/>
            <person name="Arachchi H.M."/>
            <person name="Berlin A.M."/>
            <person name="Chapman S.B."/>
            <person name="Gainer-Dewar J."/>
            <person name="Goldberg J."/>
            <person name="Griggs A."/>
            <person name="Gujja S."/>
            <person name="Hansen M."/>
            <person name="Howarth C."/>
            <person name="Imamovic A."/>
            <person name="Ireland A."/>
            <person name="Larimer J."/>
            <person name="McCowan C."/>
            <person name="Murphy C."/>
            <person name="Pearson M."/>
            <person name="Poon T.W."/>
            <person name="Priest M."/>
            <person name="Roberts A."/>
            <person name="Saif S."/>
            <person name="Shea T."/>
            <person name="Sisk P."/>
            <person name="Sykes S."/>
            <person name="Wortman J."/>
            <person name="Nusbaum C."/>
            <person name="Birren B."/>
        </authorList>
    </citation>
    <scope>NUCLEOTIDE SEQUENCE [LARGE SCALE GENOMIC DNA]</scope>
    <source>
        <strain evidence="19">ATCC 38817</strain>
    </source>
</reference>
<feature type="region of interest" description="Disordered" evidence="16">
    <location>
        <begin position="442"/>
        <end position="517"/>
    </location>
</feature>
<keyword evidence="14 17" id="KW-0472">Membrane</keyword>
<feature type="domain" description="RING-type" evidence="18">
    <location>
        <begin position="236"/>
        <end position="276"/>
    </location>
</feature>
<evidence type="ECO:0000256" key="13">
    <source>
        <dbReference type="ARBA" id="ARBA00022989"/>
    </source>
</evidence>
<name>A0A058ZID6_FONAL</name>
<feature type="region of interest" description="Disordered" evidence="16">
    <location>
        <begin position="564"/>
        <end position="598"/>
    </location>
</feature>
<feature type="region of interest" description="Disordered" evidence="16">
    <location>
        <begin position="394"/>
        <end position="429"/>
    </location>
</feature>
<keyword evidence="13 17" id="KW-1133">Transmembrane helix</keyword>
<dbReference type="Gene3D" id="3.30.40.10">
    <property type="entry name" value="Zinc/RING finger domain, C3HC4 (zinc finger)"/>
    <property type="match status" value="1"/>
</dbReference>
<evidence type="ECO:0000256" key="14">
    <source>
        <dbReference type="ARBA" id="ARBA00023136"/>
    </source>
</evidence>
<dbReference type="GO" id="GO:0036503">
    <property type="term" value="P:ERAD pathway"/>
    <property type="evidence" value="ECO:0007669"/>
    <property type="project" value="TreeGrafter"/>
</dbReference>
<dbReference type="InterPro" id="IPR013083">
    <property type="entry name" value="Znf_RING/FYVE/PHD"/>
</dbReference>
<dbReference type="GO" id="GO:0005789">
    <property type="term" value="C:endoplasmic reticulum membrane"/>
    <property type="evidence" value="ECO:0007669"/>
    <property type="project" value="UniProtKB-SubCell"/>
</dbReference>
<keyword evidence="6" id="KW-0808">Transferase</keyword>
<dbReference type="AlphaFoldDB" id="A0A058ZID6"/>
<feature type="compositionally biased region" description="Low complexity" evidence="16">
    <location>
        <begin position="442"/>
        <end position="455"/>
    </location>
</feature>
<feature type="region of interest" description="Disordered" evidence="16">
    <location>
        <begin position="334"/>
        <end position="380"/>
    </location>
</feature>
<evidence type="ECO:0000256" key="3">
    <source>
        <dbReference type="ARBA" id="ARBA00004906"/>
    </source>
</evidence>
<feature type="transmembrane region" description="Helical" evidence="17">
    <location>
        <begin position="122"/>
        <end position="143"/>
    </location>
</feature>
<feature type="compositionally biased region" description="Polar residues" evidence="16">
    <location>
        <begin position="456"/>
        <end position="465"/>
    </location>
</feature>
<evidence type="ECO:0000256" key="1">
    <source>
        <dbReference type="ARBA" id="ARBA00000900"/>
    </source>
</evidence>
<dbReference type="eggNOG" id="KOG0802">
    <property type="taxonomic scope" value="Eukaryota"/>
</dbReference>
<dbReference type="InterPro" id="IPR057992">
    <property type="entry name" value="TPR_SYVN1_N"/>
</dbReference>
<comment type="subcellular location">
    <subcellularLocation>
        <location evidence="2">Endoplasmic reticulum membrane</location>
        <topology evidence="2">Multi-pass membrane protein</topology>
    </subcellularLocation>
</comment>